<proteinExistence type="predicted"/>
<dbReference type="Proteomes" id="UP000001887">
    <property type="component" value="Chromosome"/>
</dbReference>
<dbReference type="InterPro" id="IPR036249">
    <property type="entry name" value="Thioredoxin-like_sf"/>
</dbReference>
<feature type="transmembrane region" description="Helical" evidence="1">
    <location>
        <begin position="39"/>
        <end position="58"/>
    </location>
</feature>
<dbReference type="InterPro" id="IPR032801">
    <property type="entry name" value="PXL2A/B/C"/>
</dbReference>
<sequence>MFWMLRAAGIYNLVWGTLVILFPNQWFTLAGMEVPNYPQLWQCIGMIVGVYGIGYWVAASDPARHWPIVLVGFLGKVLGPIGFLQGAIAGTWPWIAGTVNITNDLIWLPGFAIALYYAAKINSGEKYASPAYSWDEALHDVRFASGKTLEELSAKQDLLLLFVRHAGCTFCREMLADLGQQRQAIEDRGVGTAVVHVSTEKSIAAMLARYGLAHTDQLSDPDRRMFRTFELKRGAFWQLLGPRIWWRGFKAAILSGHGFGTMEGDGFQMPGVFLIRDGRIIASFRHELASDRPDYMKIVLSAQRM</sequence>
<dbReference type="STRING" id="530564.Psta_4324"/>
<feature type="transmembrane region" description="Helical" evidence="1">
    <location>
        <begin position="101"/>
        <end position="119"/>
    </location>
</feature>
<dbReference type="HOGENOM" id="CLU_911708_0_0_0"/>
<dbReference type="SUPFAM" id="SSF52833">
    <property type="entry name" value="Thioredoxin-like"/>
    <property type="match status" value="1"/>
</dbReference>
<dbReference type="AlphaFoldDB" id="D2R509"/>
<keyword evidence="3" id="KW-1185">Reference proteome</keyword>
<keyword evidence="1" id="KW-0812">Transmembrane</keyword>
<feature type="transmembrane region" description="Helical" evidence="1">
    <location>
        <begin position="7"/>
        <end position="27"/>
    </location>
</feature>
<organism evidence="2 3">
    <name type="scientific">Pirellula staleyi (strain ATCC 27377 / DSM 6068 / ICPB 4128)</name>
    <name type="common">Pirella staleyi</name>
    <dbReference type="NCBI Taxonomy" id="530564"/>
    <lineage>
        <taxon>Bacteria</taxon>
        <taxon>Pseudomonadati</taxon>
        <taxon>Planctomycetota</taxon>
        <taxon>Planctomycetia</taxon>
        <taxon>Pirellulales</taxon>
        <taxon>Pirellulaceae</taxon>
        <taxon>Pirellula</taxon>
    </lineage>
</organism>
<evidence type="ECO:0000313" key="3">
    <source>
        <dbReference type="Proteomes" id="UP000001887"/>
    </source>
</evidence>
<protein>
    <submittedName>
        <fullName evidence="2">Alkyl hydroperoxide reductase/ Thiol specific antioxidant/ Mal allergen</fullName>
    </submittedName>
</protein>
<keyword evidence="1" id="KW-1133">Transmembrane helix</keyword>
<accession>D2R509</accession>
<evidence type="ECO:0000256" key="1">
    <source>
        <dbReference type="SAM" id="Phobius"/>
    </source>
</evidence>
<dbReference type="EMBL" id="CP001848">
    <property type="protein sequence ID" value="ADB18971.1"/>
    <property type="molecule type" value="Genomic_DNA"/>
</dbReference>
<evidence type="ECO:0000313" key="2">
    <source>
        <dbReference type="EMBL" id="ADB18971.1"/>
    </source>
</evidence>
<dbReference type="Pfam" id="PF13911">
    <property type="entry name" value="AhpC-TSA_2"/>
    <property type="match status" value="1"/>
</dbReference>
<name>D2R509_PIRSD</name>
<keyword evidence="1" id="KW-0472">Membrane</keyword>
<dbReference type="eggNOG" id="COG1225">
    <property type="taxonomic scope" value="Bacteria"/>
</dbReference>
<reference evidence="2 3" key="1">
    <citation type="journal article" date="2009" name="Stand. Genomic Sci.">
        <title>Complete genome sequence of Pirellula staleyi type strain (ATCC 27377).</title>
        <authorList>
            <person name="Clum A."/>
            <person name="Tindall B.J."/>
            <person name="Sikorski J."/>
            <person name="Ivanova N."/>
            <person name="Mavrommatis K."/>
            <person name="Lucas S."/>
            <person name="Glavina del Rio T."/>
            <person name="Nolan M."/>
            <person name="Chen F."/>
            <person name="Tice H."/>
            <person name="Pitluck S."/>
            <person name="Cheng J.F."/>
            <person name="Chertkov O."/>
            <person name="Brettin T."/>
            <person name="Han C."/>
            <person name="Detter J.C."/>
            <person name="Kuske C."/>
            <person name="Bruce D."/>
            <person name="Goodwin L."/>
            <person name="Ovchinikova G."/>
            <person name="Pati A."/>
            <person name="Mikhailova N."/>
            <person name="Chen A."/>
            <person name="Palaniappan K."/>
            <person name="Land M."/>
            <person name="Hauser L."/>
            <person name="Chang Y.J."/>
            <person name="Jeffries C.D."/>
            <person name="Chain P."/>
            <person name="Rohde M."/>
            <person name="Goker M."/>
            <person name="Bristow J."/>
            <person name="Eisen J.A."/>
            <person name="Markowitz V."/>
            <person name="Hugenholtz P."/>
            <person name="Kyrpides N.C."/>
            <person name="Klenk H.P."/>
            <person name="Lapidus A."/>
        </authorList>
    </citation>
    <scope>NUCLEOTIDE SEQUENCE [LARGE SCALE GENOMIC DNA]</scope>
    <source>
        <strain evidence="3">ATCC 27377 / DSM 6068 / ICPB 4128</strain>
    </source>
</reference>
<dbReference type="NCBIfam" id="NF040769">
    <property type="entry name" value="SelL_rel_redox"/>
    <property type="match status" value="1"/>
</dbReference>
<dbReference type="KEGG" id="psl:Psta_4324"/>
<feature type="transmembrane region" description="Helical" evidence="1">
    <location>
        <begin position="70"/>
        <end position="95"/>
    </location>
</feature>
<dbReference type="Gene3D" id="3.40.30.10">
    <property type="entry name" value="Glutaredoxin"/>
    <property type="match status" value="1"/>
</dbReference>
<gene>
    <name evidence="2" type="ordered locus">Psta_4324</name>
</gene>